<protein>
    <submittedName>
        <fullName evidence="1">Uncharacterized protein</fullName>
    </submittedName>
</protein>
<sequence>MIELDLYTNAVDLPVPDIPVTKIFAISRDYRTGLVSVGFMSPTLAIPWLRVPVCPATREYGNPADSLG</sequence>
<gene>
    <name evidence="1" type="ORF">H4W80_002649</name>
</gene>
<dbReference type="EMBL" id="JADBEK010000001">
    <property type="protein sequence ID" value="MBE1584391.1"/>
    <property type="molecule type" value="Genomic_DNA"/>
</dbReference>
<evidence type="ECO:0000313" key="1">
    <source>
        <dbReference type="EMBL" id="MBE1584391.1"/>
    </source>
</evidence>
<organism evidence="1 2">
    <name type="scientific">Nonomuraea angiospora</name>
    <dbReference type="NCBI Taxonomy" id="46172"/>
    <lineage>
        <taxon>Bacteria</taxon>
        <taxon>Bacillati</taxon>
        <taxon>Actinomycetota</taxon>
        <taxon>Actinomycetes</taxon>
        <taxon>Streptosporangiales</taxon>
        <taxon>Streptosporangiaceae</taxon>
        <taxon>Nonomuraea</taxon>
    </lineage>
</organism>
<accession>A0ABR9LUR3</accession>
<name>A0ABR9LUR3_9ACTN</name>
<reference evidence="1 2" key="1">
    <citation type="submission" date="2020-10" db="EMBL/GenBank/DDBJ databases">
        <title>Sequencing the genomes of 1000 actinobacteria strains.</title>
        <authorList>
            <person name="Klenk H.-P."/>
        </authorList>
    </citation>
    <scope>NUCLEOTIDE SEQUENCE [LARGE SCALE GENOMIC DNA]</scope>
    <source>
        <strain evidence="1 2">DSM 43173</strain>
    </source>
</reference>
<comment type="caution">
    <text evidence="1">The sequence shown here is derived from an EMBL/GenBank/DDBJ whole genome shotgun (WGS) entry which is preliminary data.</text>
</comment>
<evidence type="ECO:0000313" key="2">
    <source>
        <dbReference type="Proteomes" id="UP000633509"/>
    </source>
</evidence>
<proteinExistence type="predicted"/>
<keyword evidence="2" id="KW-1185">Reference proteome</keyword>
<dbReference type="Proteomes" id="UP000633509">
    <property type="component" value="Unassembled WGS sequence"/>
</dbReference>